<dbReference type="AlphaFoldDB" id="A0A6A4TWJ7"/>
<evidence type="ECO:0000313" key="3">
    <source>
        <dbReference type="Proteomes" id="UP000438429"/>
    </source>
</evidence>
<gene>
    <name evidence="2" type="ORF">F2P81_001167</name>
</gene>
<accession>A0A6A4TWJ7</accession>
<protein>
    <submittedName>
        <fullName evidence="2">Uncharacterized protein</fullName>
    </submittedName>
</protein>
<reference evidence="2 3" key="1">
    <citation type="submission" date="2019-06" db="EMBL/GenBank/DDBJ databases">
        <title>Draft genomes of female and male turbot (Scophthalmus maximus).</title>
        <authorList>
            <person name="Xu H."/>
            <person name="Xu X.-W."/>
            <person name="Shao C."/>
            <person name="Chen S."/>
        </authorList>
    </citation>
    <scope>NUCLEOTIDE SEQUENCE [LARGE SCALE GENOMIC DNA]</scope>
    <source>
        <strain evidence="2">Ysfricsl-2016a</strain>
        <tissue evidence="2">Blood</tissue>
    </source>
</reference>
<dbReference type="EMBL" id="VEVO01000001">
    <property type="protein sequence ID" value="KAF0047534.1"/>
    <property type="molecule type" value="Genomic_DNA"/>
</dbReference>
<sequence length="177" mass="19367">MAAEPLWKPSSGQNVSHDFKKKKPTKASICTALSSQVDNISTQVVNTAMTASNQHKEREEKREAKNDTMNNKAMVQNTDSMLWKVEHTLGMTRCQKHPMRHCGLVKQACRPLLLGSIHLCNIVIGGEGAPSGPVATVRIVLGIDIFVCDVTEEGDVISDIDESVFNRENSTGLSTHP</sequence>
<feature type="region of interest" description="Disordered" evidence="1">
    <location>
        <begin position="1"/>
        <end position="21"/>
    </location>
</feature>
<comment type="caution">
    <text evidence="2">The sequence shown here is derived from an EMBL/GenBank/DDBJ whole genome shotgun (WGS) entry which is preliminary data.</text>
</comment>
<organism evidence="2 3">
    <name type="scientific">Scophthalmus maximus</name>
    <name type="common">Turbot</name>
    <name type="synonym">Psetta maxima</name>
    <dbReference type="NCBI Taxonomy" id="52904"/>
    <lineage>
        <taxon>Eukaryota</taxon>
        <taxon>Metazoa</taxon>
        <taxon>Chordata</taxon>
        <taxon>Craniata</taxon>
        <taxon>Vertebrata</taxon>
        <taxon>Euteleostomi</taxon>
        <taxon>Actinopterygii</taxon>
        <taxon>Neopterygii</taxon>
        <taxon>Teleostei</taxon>
        <taxon>Neoteleostei</taxon>
        <taxon>Acanthomorphata</taxon>
        <taxon>Carangaria</taxon>
        <taxon>Pleuronectiformes</taxon>
        <taxon>Pleuronectoidei</taxon>
        <taxon>Scophthalmidae</taxon>
        <taxon>Scophthalmus</taxon>
    </lineage>
</organism>
<proteinExistence type="predicted"/>
<evidence type="ECO:0000313" key="2">
    <source>
        <dbReference type="EMBL" id="KAF0047534.1"/>
    </source>
</evidence>
<dbReference type="Proteomes" id="UP000438429">
    <property type="component" value="Unassembled WGS sequence"/>
</dbReference>
<evidence type="ECO:0000256" key="1">
    <source>
        <dbReference type="SAM" id="MobiDB-lite"/>
    </source>
</evidence>
<name>A0A6A4TWJ7_SCOMX</name>